<name>A0A1I4N5L6_9BURK</name>
<evidence type="ECO:0000313" key="8">
    <source>
        <dbReference type="EMBL" id="SFM10874.1"/>
    </source>
</evidence>
<dbReference type="EMBL" id="FOTW01000012">
    <property type="protein sequence ID" value="SFM10874.1"/>
    <property type="molecule type" value="Genomic_DNA"/>
</dbReference>
<gene>
    <name evidence="8" type="ORF">SAMN02982985_02787</name>
</gene>
<keyword evidence="5" id="KW-1015">Disulfide bond</keyword>
<dbReference type="InterPro" id="IPR003154">
    <property type="entry name" value="S1/P1nuclease"/>
</dbReference>
<dbReference type="Gene3D" id="1.10.575.10">
    <property type="entry name" value="P1 Nuclease"/>
    <property type="match status" value="1"/>
</dbReference>
<evidence type="ECO:0000256" key="1">
    <source>
        <dbReference type="ARBA" id="ARBA00022722"/>
    </source>
</evidence>
<evidence type="ECO:0000256" key="6">
    <source>
        <dbReference type="ARBA" id="ARBA00023180"/>
    </source>
</evidence>
<feature type="signal peptide" evidence="7">
    <location>
        <begin position="1"/>
        <end position="21"/>
    </location>
</feature>
<dbReference type="Proteomes" id="UP000199470">
    <property type="component" value="Unassembled WGS sequence"/>
</dbReference>
<proteinExistence type="predicted"/>
<keyword evidence="3" id="KW-0255">Endonuclease</keyword>
<organism evidence="8 9">
    <name type="scientific">Rugamonas rubra</name>
    <dbReference type="NCBI Taxonomy" id="758825"/>
    <lineage>
        <taxon>Bacteria</taxon>
        <taxon>Pseudomonadati</taxon>
        <taxon>Pseudomonadota</taxon>
        <taxon>Betaproteobacteria</taxon>
        <taxon>Burkholderiales</taxon>
        <taxon>Oxalobacteraceae</taxon>
        <taxon>Telluria group</taxon>
        <taxon>Rugamonas</taxon>
    </lineage>
</organism>
<dbReference type="PANTHER" id="PTHR33146:SF14">
    <property type="entry name" value="ENDONUCLEASE 1"/>
    <property type="match status" value="1"/>
</dbReference>
<evidence type="ECO:0000256" key="5">
    <source>
        <dbReference type="ARBA" id="ARBA00023157"/>
    </source>
</evidence>
<keyword evidence="9" id="KW-1185">Reference proteome</keyword>
<dbReference type="Pfam" id="PF02265">
    <property type="entry name" value="S1-P1_nuclease"/>
    <property type="match status" value="1"/>
</dbReference>
<evidence type="ECO:0000256" key="3">
    <source>
        <dbReference type="ARBA" id="ARBA00022759"/>
    </source>
</evidence>
<dbReference type="SUPFAM" id="SSF48537">
    <property type="entry name" value="Phospholipase C/P1 nuclease"/>
    <property type="match status" value="1"/>
</dbReference>
<dbReference type="AlphaFoldDB" id="A0A1I4N5L6"/>
<dbReference type="InterPro" id="IPR008947">
    <property type="entry name" value="PLipase_C/P1_nuclease_dom_sf"/>
</dbReference>
<keyword evidence="4" id="KW-0378">Hydrolase</keyword>
<dbReference type="OrthoDB" id="267579at2"/>
<sequence length="358" mass="37806">MKRLACIAALGGLVLSADALAWGSDGHRAVGAIADQLIVGSRAQQQVAALLLPGESLEQVANWADCVKGSYCGPQTEEMQAYTAANPKHSEYHYTDVPFQETRYHDHAVGTAEDDIVQTLGQAIAVLRGKGDPQTNPHRFSPRQALLILTHLAGDIHQPLHVGAAYVGKDGGYALPLAAKQIDAVNMFDARGGNNLLLDDVKLGAASAQLIPPRPAADAAAATAAGAAGAKPRQLTRPFHSYWDSTVVDYAMRRVGARTPQQFAQIAIAAKPVVAANSGDPSGWPHQWADDALMVAKLAYADATPGKVAYQTSGKGEVYQVWALGVPDNYPVASSAIAKEQLIKGGYHLAALLQSIWP</sequence>
<feature type="chain" id="PRO_5011762258" evidence="7">
    <location>
        <begin position="22"/>
        <end position="358"/>
    </location>
</feature>
<keyword evidence="1" id="KW-0540">Nuclease</keyword>
<reference evidence="8 9" key="1">
    <citation type="submission" date="2016-10" db="EMBL/GenBank/DDBJ databases">
        <authorList>
            <person name="de Groot N.N."/>
        </authorList>
    </citation>
    <scope>NUCLEOTIDE SEQUENCE [LARGE SCALE GENOMIC DNA]</scope>
    <source>
        <strain evidence="8 9">ATCC 43154</strain>
    </source>
</reference>
<evidence type="ECO:0000256" key="7">
    <source>
        <dbReference type="SAM" id="SignalP"/>
    </source>
</evidence>
<evidence type="ECO:0000313" key="9">
    <source>
        <dbReference type="Proteomes" id="UP000199470"/>
    </source>
</evidence>
<keyword evidence="7" id="KW-0732">Signal</keyword>
<dbReference type="GO" id="GO:0006308">
    <property type="term" value="P:DNA catabolic process"/>
    <property type="evidence" value="ECO:0007669"/>
    <property type="project" value="InterPro"/>
</dbReference>
<dbReference type="CDD" id="cd11010">
    <property type="entry name" value="S1-P1_nuclease"/>
    <property type="match status" value="1"/>
</dbReference>
<evidence type="ECO:0000256" key="4">
    <source>
        <dbReference type="ARBA" id="ARBA00022801"/>
    </source>
</evidence>
<dbReference type="GO" id="GO:0016788">
    <property type="term" value="F:hydrolase activity, acting on ester bonds"/>
    <property type="evidence" value="ECO:0007669"/>
    <property type="project" value="InterPro"/>
</dbReference>
<dbReference type="GO" id="GO:0046872">
    <property type="term" value="F:metal ion binding"/>
    <property type="evidence" value="ECO:0007669"/>
    <property type="project" value="UniProtKB-KW"/>
</dbReference>
<keyword evidence="2" id="KW-0479">Metal-binding</keyword>
<keyword evidence="6" id="KW-0325">Glycoprotein</keyword>
<protein>
    <submittedName>
        <fullName evidence="8">S1/P1 Nuclease</fullName>
    </submittedName>
</protein>
<dbReference type="STRING" id="758825.SAMN02982985_02787"/>
<dbReference type="GO" id="GO:0004519">
    <property type="term" value="F:endonuclease activity"/>
    <property type="evidence" value="ECO:0007669"/>
    <property type="project" value="UniProtKB-KW"/>
</dbReference>
<dbReference type="RefSeq" id="WP_093388291.1">
    <property type="nucleotide sequence ID" value="NZ_FOTW01000012.1"/>
</dbReference>
<dbReference type="PANTHER" id="PTHR33146">
    <property type="entry name" value="ENDONUCLEASE 4"/>
    <property type="match status" value="1"/>
</dbReference>
<dbReference type="GO" id="GO:0003676">
    <property type="term" value="F:nucleic acid binding"/>
    <property type="evidence" value="ECO:0007669"/>
    <property type="project" value="InterPro"/>
</dbReference>
<accession>A0A1I4N5L6</accession>
<evidence type="ECO:0000256" key="2">
    <source>
        <dbReference type="ARBA" id="ARBA00022723"/>
    </source>
</evidence>